<evidence type="ECO:0000313" key="3">
    <source>
        <dbReference type="Proteomes" id="UP000293342"/>
    </source>
</evidence>
<name>A0A4V2M6U5_9ACTN</name>
<protein>
    <submittedName>
        <fullName evidence="2">DUF3291 domain-containing protein</fullName>
    </submittedName>
</protein>
<sequence>MIGDPVGGRDLVEFNLAQVNVARMRAEARSPVVGEFIAALDPVNRLADQSAGFVWRLPAAEGHVLTHGPGGARDVVNLSVWSSYEDLHAFVYRSAHGRFVLKRSRWFEKVQQPSTALWWLPAGERPTVEDALARLDYLRRWGPSPKAFTLRRRYDANGRPAGVRRPNRG</sequence>
<dbReference type="SUPFAM" id="SSF54909">
    <property type="entry name" value="Dimeric alpha+beta barrel"/>
    <property type="match status" value="1"/>
</dbReference>
<reference evidence="2 3" key="1">
    <citation type="submission" date="2019-02" db="EMBL/GenBank/DDBJ databases">
        <title>Kribbella capetownensis sp. nov. and Kribbella speibonae sp. nov., isolated from soil.</title>
        <authorList>
            <person name="Curtis S.M."/>
            <person name="Norton I."/>
            <person name="Everest G.J."/>
            <person name="Meyers P.R."/>
        </authorList>
    </citation>
    <scope>NUCLEOTIDE SEQUENCE [LARGE SCALE GENOMIC DNA]</scope>
    <source>
        <strain evidence="2 3">YM53</strain>
    </source>
</reference>
<evidence type="ECO:0000259" key="1">
    <source>
        <dbReference type="Pfam" id="PF11695"/>
    </source>
</evidence>
<dbReference type="EMBL" id="SJKD01000008">
    <property type="protein sequence ID" value="TCC45002.1"/>
    <property type="molecule type" value="Genomic_DNA"/>
</dbReference>
<dbReference type="OrthoDB" id="2376237at2"/>
<dbReference type="Proteomes" id="UP000293342">
    <property type="component" value="Unassembled WGS sequence"/>
</dbReference>
<comment type="caution">
    <text evidence="2">The sequence shown here is derived from an EMBL/GenBank/DDBJ whole genome shotgun (WGS) entry which is preliminary data.</text>
</comment>
<keyword evidence="3" id="KW-1185">Reference proteome</keyword>
<evidence type="ECO:0000313" key="2">
    <source>
        <dbReference type="EMBL" id="TCC45002.1"/>
    </source>
</evidence>
<proteinExistence type="predicted"/>
<dbReference type="InterPro" id="IPR011008">
    <property type="entry name" value="Dimeric_a/b-barrel"/>
</dbReference>
<dbReference type="Pfam" id="PF11695">
    <property type="entry name" value="DUF3291"/>
    <property type="match status" value="1"/>
</dbReference>
<dbReference type="InterPro" id="IPR021708">
    <property type="entry name" value="DUF3291"/>
</dbReference>
<accession>A0A4V2M6U5</accession>
<gene>
    <name evidence="2" type="ORF">E0H75_31260</name>
</gene>
<organism evidence="2 3">
    <name type="scientific">Kribbella capetownensis</name>
    <dbReference type="NCBI Taxonomy" id="1572659"/>
    <lineage>
        <taxon>Bacteria</taxon>
        <taxon>Bacillati</taxon>
        <taxon>Actinomycetota</taxon>
        <taxon>Actinomycetes</taxon>
        <taxon>Propionibacteriales</taxon>
        <taxon>Kribbellaceae</taxon>
        <taxon>Kribbella</taxon>
    </lineage>
</organism>
<dbReference type="AlphaFoldDB" id="A0A4V2M6U5"/>
<feature type="domain" description="DUF3291" evidence="1">
    <location>
        <begin position="16"/>
        <end position="152"/>
    </location>
</feature>
<dbReference type="RefSeq" id="WP_131517306.1">
    <property type="nucleotide sequence ID" value="NZ_SJKD01000008.1"/>
</dbReference>